<accession>A0A2L1UG19</accession>
<dbReference type="RefSeq" id="WP_079940197.1">
    <property type="nucleotide sequence ID" value="NZ_CP019655.1"/>
</dbReference>
<protein>
    <submittedName>
        <fullName evidence="8">Phage integrase-like protein</fullName>
    </submittedName>
</protein>
<dbReference type="InterPro" id="IPR011010">
    <property type="entry name" value="DNA_brk_join_enz"/>
</dbReference>
<evidence type="ECO:0000259" key="6">
    <source>
        <dbReference type="PROSITE" id="PS51898"/>
    </source>
</evidence>
<evidence type="ECO:0000256" key="3">
    <source>
        <dbReference type="ARBA" id="ARBA00023125"/>
    </source>
</evidence>
<evidence type="ECO:0000313" key="9">
    <source>
        <dbReference type="Proteomes" id="UP000239833"/>
    </source>
</evidence>
<dbReference type="SUPFAM" id="SSF56349">
    <property type="entry name" value="DNA breaking-rejoining enzymes"/>
    <property type="match status" value="1"/>
</dbReference>
<dbReference type="Pfam" id="PF00589">
    <property type="entry name" value="Phage_integrase"/>
    <property type="match status" value="1"/>
</dbReference>
<dbReference type="GO" id="GO:0015074">
    <property type="term" value="P:DNA integration"/>
    <property type="evidence" value="ECO:0007669"/>
    <property type="project" value="UniProtKB-KW"/>
</dbReference>
<evidence type="ECO:0000259" key="7">
    <source>
        <dbReference type="PROSITE" id="PS51900"/>
    </source>
</evidence>
<dbReference type="PROSITE" id="PS51898">
    <property type="entry name" value="TYR_RECOMBINASE"/>
    <property type="match status" value="1"/>
</dbReference>
<keyword evidence="4" id="KW-0233">DNA recombination</keyword>
<dbReference type="InterPro" id="IPR013762">
    <property type="entry name" value="Integrase-like_cat_sf"/>
</dbReference>
<dbReference type="InterPro" id="IPR044068">
    <property type="entry name" value="CB"/>
</dbReference>
<organism evidence="8 9">
    <name type="scientific">Paenibacillus larvae subsp. larvae</name>
    <dbReference type="NCBI Taxonomy" id="147375"/>
    <lineage>
        <taxon>Bacteria</taxon>
        <taxon>Bacillati</taxon>
        <taxon>Bacillota</taxon>
        <taxon>Bacilli</taxon>
        <taxon>Bacillales</taxon>
        <taxon>Paenibacillaceae</taxon>
        <taxon>Paenibacillus</taxon>
    </lineage>
</organism>
<dbReference type="InterPro" id="IPR050090">
    <property type="entry name" value="Tyrosine_recombinase_XerCD"/>
</dbReference>
<dbReference type="GeneID" id="64219626"/>
<sequence>MKGSIKKRGTKWSYIVDVGFDENGKRKQKTKSGFWTKAEAQAACNELINQINKGQYVEEKRMTLEEYLLLWLKDYAKPNMRQTSYDLREVLITKRIIPALGKYEIQKITPHQISKFYVELNEKGLSQEYIHSFHSLLRSAFKRAVKWQFISKNVMENVDAPKFERRDIVTWSMDEVRKFLDNVPADQYRIAFILALYTGMRRGEILGLRWKDVDLKTGKASIRQALTKTKMGLIFQEPKTKNAKRQIALSQEVISALKKHKHWVNKNMVQHGPEYQNHDLVCCHEDGRPIAPGTLQNVFHKRCEALELPNIRFHDLRHTHATIMLQLGQHPKVVSKRLGHGRVGITMDIYSHVLPDMQKDAADIFESALKKGL</sequence>
<dbReference type="InterPro" id="IPR010998">
    <property type="entry name" value="Integrase_recombinase_N"/>
</dbReference>
<keyword evidence="2" id="KW-0229">DNA integration</keyword>
<dbReference type="Gene3D" id="1.10.443.10">
    <property type="entry name" value="Intergrase catalytic core"/>
    <property type="match status" value="1"/>
</dbReference>
<proteinExistence type="inferred from homology"/>
<evidence type="ECO:0000256" key="5">
    <source>
        <dbReference type="PROSITE-ProRule" id="PRU01248"/>
    </source>
</evidence>
<dbReference type="Proteomes" id="UP000239833">
    <property type="component" value="Chromosome"/>
</dbReference>
<evidence type="ECO:0000256" key="4">
    <source>
        <dbReference type="ARBA" id="ARBA00023172"/>
    </source>
</evidence>
<dbReference type="Pfam" id="PF14659">
    <property type="entry name" value="Phage_int_SAM_3"/>
    <property type="match status" value="1"/>
</dbReference>
<dbReference type="PANTHER" id="PTHR30349:SF64">
    <property type="entry name" value="PROPHAGE INTEGRASE INTD-RELATED"/>
    <property type="match status" value="1"/>
</dbReference>
<dbReference type="GO" id="GO:0006310">
    <property type="term" value="P:DNA recombination"/>
    <property type="evidence" value="ECO:0007669"/>
    <property type="project" value="UniProtKB-KW"/>
</dbReference>
<gene>
    <name evidence="8" type="ORF">ERICIII_03083</name>
</gene>
<evidence type="ECO:0000313" key="8">
    <source>
        <dbReference type="EMBL" id="AVF27210.1"/>
    </source>
</evidence>
<dbReference type="PROSITE" id="PS51900">
    <property type="entry name" value="CB"/>
    <property type="match status" value="1"/>
</dbReference>
<evidence type="ECO:0000256" key="1">
    <source>
        <dbReference type="ARBA" id="ARBA00008857"/>
    </source>
</evidence>
<dbReference type="Gene3D" id="1.10.150.130">
    <property type="match status" value="1"/>
</dbReference>
<evidence type="ECO:0000256" key="2">
    <source>
        <dbReference type="ARBA" id="ARBA00022908"/>
    </source>
</evidence>
<dbReference type="AlphaFoldDB" id="A0A2L1UG19"/>
<name>A0A2L1UG19_9BACL</name>
<comment type="similarity">
    <text evidence="1">Belongs to the 'phage' integrase family.</text>
</comment>
<dbReference type="InterPro" id="IPR004107">
    <property type="entry name" value="Integrase_SAM-like_N"/>
</dbReference>
<dbReference type="CDD" id="cd01189">
    <property type="entry name" value="INT_ICEBs1_C_like"/>
    <property type="match status" value="1"/>
</dbReference>
<dbReference type="InterPro" id="IPR002104">
    <property type="entry name" value="Integrase_catalytic"/>
</dbReference>
<reference evidence="9" key="1">
    <citation type="submission" date="2017-02" db="EMBL/GenBank/DDBJ databases">
        <title>Delineation of Paenibacillus larvae strains originating from foulbrood outbreaks.</title>
        <authorList>
            <person name="Beims H."/>
            <person name="Bunk B."/>
            <person name="Sproeer C."/>
            <person name="Mohr K.I."/>
            <person name="Pradella S."/>
            <person name="Guenther G."/>
            <person name="Rohde M."/>
            <person name="von der Ohe W."/>
            <person name="Steinert M."/>
        </authorList>
    </citation>
    <scope>NUCLEOTIDE SEQUENCE [LARGE SCALE GENOMIC DNA]</scope>
    <source>
        <strain evidence="9">Eric_III</strain>
    </source>
</reference>
<feature type="domain" description="Core-binding (CB)" evidence="7">
    <location>
        <begin position="62"/>
        <end position="145"/>
    </location>
</feature>
<dbReference type="InterPro" id="IPR028259">
    <property type="entry name" value="AP2-like_int_N"/>
</dbReference>
<dbReference type="Pfam" id="PF14657">
    <property type="entry name" value="Arm-DNA-bind_4"/>
    <property type="match status" value="1"/>
</dbReference>
<feature type="domain" description="Tyr recombinase" evidence="6">
    <location>
        <begin position="166"/>
        <end position="363"/>
    </location>
</feature>
<keyword evidence="3 5" id="KW-0238">DNA-binding</keyword>
<dbReference type="GO" id="GO:0003677">
    <property type="term" value="F:DNA binding"/>
    <property type="evidence" value="ECO:0007669"/>
    <property type="project" value="UniProtKB-UniRule"/>
</dbReference>
<dbReference type="EMBL" id="CP019655">
    <property type="protein sequence ID" value="AVF27210.1"/>
    <property type="molecule type" value="Genomic_DNA"/>
</dbReference>
<dbReference type="PANTHER" id="PTHR30349">
    <property type="entry name" value="PHAGE INTEGRASE-RELATED"/>
    <property type="match status" value="1"/>
</dbReference>